<dbReference type="RefSeq" id="WP_069135257.1">
    <property type="nucleotide sequence ID" value="NZ_CP023483.1"/>
</dbReference>
<organism evidence="1 2">
    <name type="scientific">Brochothrix thermosphacta</name>
    <name type="common">Microbacterium thermosphactum</name>
    <dbReference type="NCBI Taxonomy" id="2756"/>
    <lineage>
        <taxon>Bacteria</taxon>
        <taxon>Bacillati</taxon>
        <taxon>Bacillota</taxon>
        <taxon>Bacilli</taxon>
        <taxon>Bacillales</taxon>
        <taxon>Listeriaceae</taxon>
        <taxon>Brochothrix</taxon>
    </lineage>
</organism>
<evidence type="ECO:0000313" key="2">
    <source>
        <dbReference type="Proteomes" id="UP000243591"/>
    </source>
</evidence>
<name>A0A1D2K9B9_BROTH</name>
<dbReference type="EMBL" id="CP023483">
    <property type="protein sequence ID" value="ATF25354.1"/>
    <property type="molecule type" value="Genomic_DNA"/>
</dbReference>
<proteinExistence type="predicted"/>
<sequence>MTKQTNNTDEIIKYIFNPNNRSDKQRKALRDVIGPGIGYEKRFSRVEHIPLAAGTNDDDYINIRVPKRGDVPIISIDGNLAYSDTEGLESIKFVWATKDHRDTELFIPFVDVRILSHDNQNNVEYVRLATGNETAAEIQRETVNAKYRVKHIRTHDNDLPIRPEVSE</sequence>
<protein>
    <submittedName>
        <fullName evidence="1">Uncharacterized protein</fullName>
    </submittedName>
</protein>
<dbReference type="KEGG" id="bths:CNY62_02500"/>
<keyword evidence="2" id="KW-1185">Reference proteome</keyword>
<reference evidence="1 2" key="1">
    <citation type="submission" date="2017-09" db="EMBL/GenBank/DDBJ databases">
        <title>Complete Genome Sequences of Two Strains of the Meat Spoilage Bacterium Brochothrix thermosphacta Isolated from Ground Chicken.</title>
        <authorList>
            <person name="Paoli G.C."/>
            <person name="Wijey C."/>
            <person name="Chen C.-Y."/>
            <person name="Nguyen L."/>
            <person name="Yan X."/>
            <person name="Irwin P.L."/>
        </authorList>
    </citation>
    <scope>NUCLEOTIDE SEQUENCE [LARGE SCALE GENOMIC DNA]</scope>
    <source>
        <strain evidence="1 2">BI</strain>
    </source>
</reference>
<dbReference type="OrthoDB" id="10015172at2"/>
<evidence type="ECO:0000313" key="1">
    <source>
        <dbReference type="EMBL" id="ATF25354.1"/>
    </source>
</evidence>
<dbReference type="AlphaFoldDB" id="A0A1D2K9B9"/>
<gene>
    <name evidence="1" type="ORF">CNY62_02500</name>
</gene>
<dbReference type="Proteomes" id="UP000243591">
    <property type="component" value="Chromosome"/>
</dbReference>
<accession>A0A1D2K9B9</accession>